<evidence type="ECO:0000313" key="1">
    <source>
        <dbReference type="EMBL" id="ELY36716.1"/>
    </source>
</evidence>
<dbReference type="AlphaFoldDB" id="A0A384KE12"/>
<sequence length="208" mass="23287">MGTDQSTNRRLSKVERVIETYDLDGFGEQLADRWTAPEDSDSLRDLADLMNEKVLDAALRKAGEDVLEGEVENLYTLLTGDETTEGMRVQAKNTLQSRGVDVDQLLSDFVSHQAVYTYLTDIRGVSKDSSSGNRIDNVIESIQRLRGRLVAVIEQSLSSLRNTSKLRLGDFDVLVDTQVYCRDCGTQYEVVELLQRGGCDCDESESNY</sequence>
<dbReference type="InterPro" id="IPR048925">
    <property type="entry name" value="RdfA"/>
</dbReference>
<evidence type="ECO:0000313" key="2">
    <source>
        <dbReference type="Proteomes" id="UP000011532"/>
    </source>
</evidence>
<gene>
    <name evidence="1" type="ORF">C498_01180</name>
</gene>
<dbReference type="EMBL" id="AOHU01000021">
    <property type="protein sequence ID" value="ELY36716.1"/>
    <property type="molecule type" value="Genomic_DNA"/>
</dbReference>
<reference evidence="1 2" key="2">
    <citation type="journal article" date="2014" name="PLoS Genet.">
        <title>Phylogenetically driven sequencing of extremely halophilic archaea reveals strategies for static and dynamic osmo-response.</title>
        <authorList>
            <person name="Becker E.A."/>
            <person name="Seitzer P.M."/>
            <person name="Tritt A."/>
            <person name="Larsen D."/>
            <person name="Krusor M."/>
            <person name="Yao A.I."/>
            <person name="Wu D."/>
            <person name="Madern D."/>
            <person name="Eisen J.A."/>
            <person name="Darling A.E."/>
            <person name="Facciotti M.T."/>
        </authorList>
    </citation>
    <scope>NUCLEOTIDE SEQUENCE [LARGE SCALE GENOMIC DNA]</scope>
    <source>
        <strain evidence="2">ATCC 29605 / DSM 3757 / JCM 8879 / NBRC 14742 / NCIMB 2012 / VKM B-1768 / DS2</strain>
    </source>
</reference>
<dbReference type="Proteomes" id="UP000011532">
    <property type="component" value="Unassembled WGS sequence"/>
</dbReference>
<comment type="caution">
    <text evidence="1">The sequence shown here is derived from an EMBL/GenBank/DDBJ whole genome shotgun (WGS) entry which is preliminary data.</text>
</comment>
<dbReference type="GeneID" id="8919086"/>
<organism evidence="1 2">
    <name type="scientific">Haloferax volcanii (strain ATCC 29605 / DSM 3757 / JCM 8879 / NBRC 14742 / NCIMB 2012 / VKM B-1768 / DS2)</name>
    <name type="common">Halobacterium volcanii</name>
    <dbReference type="NCBI Taxonomy" id="309800"/>
    <lineage>
        <taxon>Archaea</taxon>
        <taxon>Methanobacteriati</taxon>
        <taxon>Methanobacteriota</taxon>
        <taxon>Stenosarchaea group</taxon>
        <taxon>Halobacteria</taxon>
        <taxon>Halobacteriales</taxon>
        <taxon>Haloferacaceae</taxon>
        <taxon>Haloferax</taxon>
    </lineage>
</organism>
<dbReference type="OrthoDB" id="304916at2157"/>
<dbReference type="Pfam" id="PF21811">
    <property type="entry name" value="RdfA"/>
    <property type="match status" value="1"/>
</dbReference>
<dbReference type="RefSeq" id="WP_004041039.1">
    <property type="nucleotide sequence ID" value="NC_013964.1"/>
</dbReference>
<protein>
    <submittedName>
        <fullName evidence="1">Uncharacterized protein</fullName>
    </submittedName>
</protein>
<name>A0A384KE12_HALVD</name>
<reference evidence="2" key="1">
    <citation type="submission" date="2012-11" db="EMBL/GenBank/DDBJ databases">
        <authorList>
            <person name="Becker E.A."/>
            <person name="Seitzer P."/>
            <person name="Tritt A."/>
            <person name="Larsen D."/>
            <person name="Yao A."/>
            <person name="Wu D."/>
            <person name="Darling A."/>
            <person name="Eisen J.A."/>
            <person name="Facciotti M.T."/>
        </authorList>
    </citation>
    <scope>NUCLEOTIDE SEQUENCE [LARGE SCALE GENOMIC DNA]</scope>
    <source>
        <strain evidence="2">ATCC 29605 / DSM 3757 / JCM 8879 / NBRC 14742 / NCIMB 2012 / VKM B-1768 / DS2</strain>
    </source>
</reference>
<accession>A0A384KE12</accession>
<proteinExistence type="predicted"/>